<organism evidence="9 10">
    <name type="scientific">Tripterygium wilfordii</name>
    <name type="common">Thunder God vine</name>
    <dbReference type="NCBI Taxonomy" id="458696"/>
    <lineage>
        <taxon>Eukaryota</taxon>
        <taxon>Viridiplantae</taxon>
        <taxon>Streptophyta</taxon>
        <taxon>Embryophyta</taxon>
        <taxon>Tracheophyta</taxon>
        <taxon>Spermatophyta</taxon>
        <taxon>Magnoliopsida</taxon>
        <taxon>eudicotyledons</taxon>
        <taxon>Gunneridae</taxon>
        <taxon>Pentapetalae</taxon>
        <taxon>rosids</taxon>
        <taxon>fabids</taxon>
        <taxon>Celastrales</taxon>
        <taxon>Celastraceae</taxon>
        <taxon>Tripterygium</taxon>
    </lineage>
</organism>
<evidence type="ECO:0000256" key="5">
    <source>
        <dbReference type="ARBA" id="ARBA00023242"/>
    </source>
</evidence>
<dbReference type="InParanoid" id="A0A7J7DW26"/>
<comment type="subcellular location">
    <subcellularLocation>
        <location evidence="1 6">Nucleus</location>
    </subcellularLocation>
</comment>
<dbReference type="PROSITE" id="PS51754">
    <property type="entry name" value="OVATE"/>
    <property type="match status" value="1"/>
</dbReference>
<dbReference type="Proteomes" id="UP000593562">
    <property type="component" value="Unassembled WGS sequence"/>
</dbReference>
<evidence type="ECO:0000256" key="4">
    <source>
        <dbReference type="ARBA" id="ARBA00023163"/>
    </source>
</evidence>
<dbReference type="InterPro" id="IPR006458">
    <property type="entry name" value="Ovate_C"/>
</dbReference>
<evidence type="ECO:0000256" key="1">
    <source>
        <dbReference type="ARBA" id="ARBA00004123"/>
    </source>
</evidence>
<sequence>MSTNKRRFVLSKVSVKLGCTSSCMRPKLSNIFNPNPKPKPKPPQTHHHHRINHHYSSSSTSSSRNTTTTLSPTTPTPPPRYYDNWDTTEKYTSPRSVGAFGRVGGENVAVEKDSDDPYLDFRRSMLQMIVENEIYSKQDLRELLNCFLQLNAPYHHGIIVEAFREIWNGVFSQKLRTGFVSRDF</sequence>
<dbReference type="GO" id="GO:0005634">
    <property type="term" value="C:nucleus"/>
    <property type="evidence" value="ECO:0007669"/>
    <property type="project" value="UniProtKB-SubCell"/>
</dbReference>
<dbReference type="NCBIfam" id="TIGR01568">
    <property type="entry name" value="A_thal_3678"/>
    <property type="match status" value="1"/>
</dbReference>
<dbReference type="Pfam" id="PF04844">
    <property type="entry name" value="Ovate"/>
    <property type="match status" value="1"/>
</dbReference>
<evidence type="ECO:0000256" key="6">
    <source>
        <dbReference type="RuleBase" id="RU367028"/>
    </source>
</evidence>
<dbReference type="AlphaFoldDB" id="A0A7J7DW26"/>
<proteinExistence type="predicted"/>
<dbReference type="OrthoDB" id="1928390at2759"/>
<protein>
    <recommendedName>
        <fullName evidence="6">Transcription repressor</fullName>
    </recommendedName>
    <alternativeName>
        <fullName evidence="6">Ovate family protein</fullName>
    </alternativeName>
</protein>
<comment type="function">
    <text evidence="6">Transcriptional repressor that regulates multiple aspects of plant growth and development.</text>
</comment>
<keyword evidence="2 6" id="KW-0678">Repressor</keyword>
<feature type="region of interest" description="Disordered" evidence="7">
    <location>
        <begin position="26"/>
        <end position="86"/>
    </location>
</feature>
<feature type="compositionally biased region" description="Basic residues" evidence="7">
    <location>
        <begin position="38"/>
        <end position="53"/>
    </location>
</feature>
<comment type="caution">
    <text evidence="9">The sequence shown here is derived from an EMBL/GenBank/DDBJ whole genome shotgun (WGS) entry which is preliminary data.</text>
</comment>
<evidence type="ECO:0000313" key="9">
    <source>
        <dbReference type="EMBL" id="KAF5750565.1"/>
    </source>
</evidence>
<evidence type="ECO:0000256" key="2">
    <source>
        <dbReference type="ARBA" id="ARBA00022491"/>
    </source>
</evidence>
<dbReference type="GO" id="GO:0045892">
    <property type="term" value="P:negative regulation of DNA-templated transcription"/>
    <property type="evidence" value="ECO:0007669"/>
    <property type="project" value="UniProtKB-UniRule"/>
</dbReference>
<evidence type="ECO:0000313" key="10">
    <source>
        <dbReference type="Proteomes" id="UP000593562"/>
    </source>
</evidence>
<evidence type="ECO:0000259" key="8">
    <source>
        <dbReference type="PROSITE" id="PS51754"/>
    </source>
</evidence>
<feature type="compositionally biased region" description="Low complexity" evidence="7">
    <location>
        <begin position="54"/>
        <end position="73"/>
    </location>
</feature>
<dbReference type="PANTHER" id="PTHR33057">
    <property type="entry name" value="TRANSCRIPTION REPRESSOR OFP7-RELATED"/>
    <property type="match status" value="1"/>
</dbReference>
<evidence type="ECO:0000256" key="7">
    <source>
        <dbReference type="SAM" id="MobiDB-lite"/>
    </source>
</evidence>
<dbReference type="InterPro" id="IPR038933">
    <property type="entry name" value="Ovate"/>
</dbReference>
<feature type="domain" description="OVATE" evidence="8">
    <location>
        <begin position="110"/>
        <end position="169"/>
    </location>
</feature>
<dbReference type="EMBL" id="JAAARO010000003">
    <property type="protein sequence ID" value="KAF5750565.1"/>
    <property type="molecule type" value="Genomic_DNA"/>
</dbReference>
<keyword evidence="5 6" id="KW-0539">Nucleus</keyword>
<dbReference type="PANTHER" id="PTHR33057:SF207">
    <property type="entry name" value="TRANSCRIPTION REPRESSOR"/>
    <property type="match status" value="1"/>
</dbReference>
<name>A0A7J7DW26_TRIWF</name>
<gene>
    <name evidence="9" type="ORF">HS088_TW03G00904</name>
</gene>
<keyword evidence="4 6" id="KW-0804">Transcription</keyword>
<keyword evidence="3 6" id="KW-0805">Transcription regulation</keyword>
<reference evidence="9 10" key="1">
    <citation type="journal article" date="2020" name="Nat. Commun.">
        <title>Genome of Tripterygium wilfordii and identification of cytochrome P450 involved in triptolide biosynthesis.</title>
        <authorList>
            <person name="Tu L."/>
            <person name="Su P."/>
            <person name="Zhang Z."/>
            <person name="Gao L."/>
            <person name="Wang J."/>
            <person name="Hu T."/>
            <person name="Zhou J."/>
            <person name="Zhang Y."/>
            <person name="Zhao Y."/>
            <person name="Liu Y."/>
            <person name="Song Y."/>
            <person name="Tong Y."/>
            <person name="Lu Y."/>
            <person name="Yang J."/>
            <person name="Xu C."/>
            <person name="Jia M."/>
            <person name="Peters R.J."/>
            <person name="Huang L."/>
            <person name="Gao W."/>
        </authorList>
    </citation>
    <scope>NUCLEOTIDE SEQUENCE [LARGE SCALE GENOMIC DNA]</scope>
    <source>
        <strain evidence="10">cv. XIE 37</strain>
        <tissue evidence="9">Leaf</tissue>
    </source>
</reference>
<accession>A0A7J7DW26</accession>
<evidence type="ECO:0000256" key="3">
    <source>
        <dbReference type="ARBA" id="ARBA00023015"/>
    </source>
</evidence>
<keyword evidence="10" id="KW-1185">Reference proteome</keyword>
<dbReference type="FunCoup" id="A0A7J7DW26">
    <property type="interactions" value="88"/>
</dbReference>